<dbReference type="PIRSF" id="PIRSF026326">
    <property type="entry name" value="InaA"/>
    <property type="match status" value="1"/>
</dbReference>
<dbReference type="InterPro" id="IPR011009">
    <property type="entry name" value="Kinase-like_dom_sf"/>
</dbReference>
<dbReference type="RefSeq" id="WP_305169061.1">
    <property type="nucleotide sequence ID" value="NZ_JAUUUU010000001.1"/>
</dbReference>
<keyword evidence="1" id="KW-0808">Transferase</keyword>
<accession>A0AAW8B0I3</accession>
<sequence length="243" mass="28128">MKTLSPAPHSNPATNNFDDWWHMNGTWVEEPNKRRGGESGVMRCEVNGDTFFVKKQVGHICRTLRYPFGCPTIVREAHRLGICEQLGVVTPEVIYCDNRMENGEAQAVLVTRDLAGYECVQDWYNNEPDGPIKDRVLDAVYRWLAETLAKLHNQRWQHGCLYDKHVFFRIKPGENTDVDIALIDLEKCRRRLSVARASERDVRQMCRHMPGLDGPHWHSFVEAYTQHINLKSGTDKKWLSLTH</sequence>
<dbReference type="Proteomes" id="UP001178354">
    <property type="component" value="Unassembled WGS sequence"/>
</dbReference>
<keyword evidence="1" id="KW-0418">Kinase</keyword>
<dbReference type="GO" id="GO:0016301">
    <property type="term" value="F:kinase activity"/>
    <property type="evidence" value="ECO:0007669"/>
    <property type="project" value="UniProtKB-KW"/>
</dbReference>
<evidence type="ECO:0000313" key="2">
    <source>
        <dbReference type="Proteomes" id="UP001178354"/>
    </source>
</evidence>
<dbReference type="SUPFAM" id="SSF56112">
    <property type="entry name" value="Protein kinase-like (PK-like)"/>
    <property type="match status" value="1"/>
</dbReference>
<organism evidence="1 2">
    <name type="scientific">Porticoccus litoralis</name>
    <dbReference type="NCBI Taxonomy" id="434086"/>
    <lineage>
        <taxon>Bacteria</taxon>
        <taxon>Pseudomonadati</taxon>
        <taxon>Pseudomonadota</taxon>
        <taxon>Gammaproteobacteria</taxon>
        <taxon>Cellvibrionales</taxon>
        <taxon>Porticoccaceae</taxon>
        <taxon>Porticoccus</taxon>
    </lineage>
</organism>
<keyword evidence="2" id="KW-1185">Reference proteome</keyword>
<name>A0AAW8B0I3_9GAMM</name>
<gene>
    <name evidence="1" type="ORF">Q8A57_01015</name>
</gene>
<dbReference type="Pfam" id="PF06293">
    <property type="entry name" value="Kdo"/>
    <property type="match status" value="1"/>
</dbReference>
<dbReference type="EMBL" id="JAUUUU010000001">
    <property type="protein sequence ID" value="MDP1519547.1"/>
    <property type="molecule type" value="Genomic_DNA"/>
</dbReference>
<dbReference type="InterPro" id="IPR027023">
    <property type="entry name" value="Put_LipoPS_kinase_InaA"/>
</dbReference>
<protein>
    <submittedName>
        <fullName evidence="1">Lipopolysaccharide kinase InaA family protein</fullName>
    </submittedName>
</protein>
<reference evidence="1" key="2">
    <citation type="submission" date="2023-08" db="EMBL/GenBank/DDBJ databases">
        <authorList>
            <person name="Luo J."/>
        </authorList>
    </citation>
    <scope>NUCLEOTIDE SEQUENCE</scope>
    <source>
        <strain evidence="1">DSM 25064</strain>
    </source>
</reference>
<evidence type="ECO:0000313" key="1">
    <source>
        <dbReference type="EMBL" id="MDP1519547.1"/>
    </source>
</evidence>
<comment type="caution">
    <text evidence="1">The sequence shown here is derived from an EMBL/GenBank/DDBJ whole genome shotgun (WGS) entry which is preliminary data.</text>
</comment>
<proteinExistence type="predicted"/>
<dbReference type="AlphaFoldDB" id="A0AAW8B0I3"/>
<reference evidence="1" key="1">
    <citation type="journal article" date="2010" name="Int. J. Syst. Evol. Microbiol.">
        <title>Porticoccus litoralis gen. nov., sp. nov., a gammaproteobacterium isolated from the Yellow Sea.</title>
        <authorList>
            <person name="Oh H.M."/>
            <person name="Kim H."/>
            <person name="Kim K.M."/>
            <person name="Min G.S."/>
            <person name="Cho J.C."/>
        </authorList>
    </citation>
    <scope>NUCLEOTIDE SEQUENCE</scope>
    <source>
        <strain evidence="1">DSM 25064</strain>
    </source>
</reference>